<dbReference type="Proteomes" id="UP001344906">
    <property type="component" value="Unassembled WGS sequence"/>
</dbReference>
<keyword evidence="3" id="KW-1185">Reference proteome</keyword>
<evidence type="ECO:0000256" key="1">
    <source>
        <dbReference type="SAM" id="Phobius"/>
    </source>
</evidence>
<feature type="transmembrane region" description="Helical" evidence="1">
    <location>
        <begin position="112"/>
        <end position="132"/>
    </location>
</feature>
<dbReference type="InterPro" id="IPR053160">
    <property type="entry name" value="MFS_DHA3_Transporter"/>
</dbReference>
<feature type="transmembrane region" description="Helical" evidence="1">
    <location>
        <begin position="295"/>
        <end position="312"/>
    </location>
</feature>
<feature type="transmembrane region" description="Helical" evidence="1">
    <location>
        <begin position="172"/>
        <end position="190"/>
    </location>
</feature>
<name>A0ABQ6G2S8_9CHLR</name>
<dbReference type="SUPFAM" id="SSF103473">
    <property type="entry name" value="MFS general substrate transporter"/>
    <property type="match status" value="1"/>
</dbReference>
<feature type="transmembrane region" description="Helical" evidence="1">
    <location>
        <begin position="84"/>
        <end position="106"/>
    </location>
</feature>
<feature type="transmembrane region" description="Helical" evidence="1">
    <location>
        <begin position="233"/>
        <end position="252"/>
    </location>
</feature>
<dbReference type="RefSeq" id="WP_338258015.1">
    <property type="nucleotide sequence ID" value="NZ_BSRI01000002.1"/>
</dbReference>
<dbReference type="PANTHER" id="PTHR23530">
    <property type="entry name" value="TRANSPORT PROTEIN-RELATED"/>
    <property type="match status" value="1"/>
</dbReference>
<proteinExistence type="predicted"/>
<evidence type="ECO:0000313" key="2">
    <source>
        <dbReference type="EMBL" id="GLV60829.1"/>
    </source>
</evidence>
<accession>A0ABQ6G2S8</accession>
<gene>
    <name evidence="2" type="ORF">KDH_76480</name>
</gene>
<comment type="caution">
    <text evidence="2">The sequence shown here is derived from an EMBL/GenBank/DDBJ whole genome shotgun (WGS) entry which is preliminary data.</text>
</comment>
<dbReference type="InterPro" id="IPR011701">
    <property type="entry name" value="MFS"/>
</dbReference>
<keyword evidence="1" id="KW-1133">Transmembrane helix</keyword>
<protein>
    <submittedName>
        <fullName evidence="2">MFS transporter</fullName>
    </submittedName>
</protein>
<dbReference type="EMBL" id="BSRI01000002">
    <property type="protein sequence ID" value="GLV60829.1"/>
    <property type="molecule type" value="Genomic_DNA"/>
</dbReference>
<feature type="transmembrane region" description="Helical" evidence="1">
    <location>
        <begin position="382"/>
        <end position="404"/>
    </location>
</feature>
<organism evidence="2 3">
    <name type="scientific">Dictyobacter halimunensis</name>
    <dbReference type="NCBI Taxonomy" id="3026934"/>
    <lineage>
        <taxon>Bacteria</taxon>
        <taxon>Bacillati</taxon>
        <taxon>Chloroflexota</taxon>
        <taxon>Ktedonobacteria</taxon>
        <taxon>Ktedonobacterales</taxon>
        <taxon>Dictyobacteraceae</taxon>
        <taxon>Dictyobacter</taxon>
    </lineage>
</organism>
<sequence length="412" mass="44976">MRFSGCLSPSRQVLAIGSVRWLLLSRLCADIIFYSTTIVRFQQERGLNFTDMFVMESILSAAIWCADLPTSLWADRFGYRRMIILGHGCNLLGLLCFLVAHGFWWFAFSNVLGGLAIACTSGCEGALLYQSVPGERRDALGGAAFTLLRLASTCGFFLGLLPSSLIGARSPALAVALSLLPALGSLLAAWHIREPGGQPEVTAHDQLPLAVRTSMWEIIRLALKTIRQQPGLAGMKIFSSAAFALTNAIFWYNQPYFSRASLPVAWVGPAMALAMAIQFLFLLRLPWLQQRISTRLLLVISCGLPGLAYILLAKAHQPLQAILLISCIVAFSAWQDPLINHQLNRRIPDQSRATVLSGLTLIGSLTAIWLNPWIGLLGDQGLAVTGPGLGASLLVLITLIPLLMRERKQRTV</sequence>
<dbReference type="PANTHER" id="PTHR23530:SF1">
    <property type="entry name" value="PERMEASE, MAJOR FACILITATOR SUPERFAMILY-RELATED"/>
    <property type="match status" value="1"/>
</dbReference>
<feature type="transmembrane region" description="Helical" evidence="1">
    <location>
        <begin position="318"/>
        <end position="334"/>
    </location>
</feature>
<keyword evidence="1" id="KW-0812">Transmembrane</keyword>
<evidence type="ECO:0000313" key="3">
    <source>
        <dbReference type="Proteomes" id="UP001344906"/>
    </source>
</evidence>
<reference evidence="2 3" key="1">
    <citation type="submission" date="2023-02" db="EMBL/GenBank/DDBJ databases">
        <title>Dictyobacter halimunensis sp. nov., a new member of the class Ktedonobacteria from forest soil in a geothermal area.</title>
        <authorList>
            <person name="Rachmania M.K."/>
            <person name="Ningsih F."/>
            <person name="Sakai Y."/>
            <person name="Yabe S."/>
            <person name="Yokota A."/>
            <person name="Sjamsuridzal W."/>
        </authorList>
    </citation>
    <scope>NUCLEOTIDE SEQUENCE [LARGE SCALE GENOMIC DNA]</scope>
    <source>
        <strain evidence="2 3">S3.2.2.5</strain>
    </source>
</reference>
<dbReference type="Gene3D" id="1.20.1250.20">
    <property type="entry name" value="MFS general substrate transporter like domains"/>
    <property type="match status" value="1"/>
</dbReference>
<keyword evidence="1" id="KW-0472">Membrane</keyword>
<feature type="transmembrane region" description="Helical" evidence="1">
    <location>
        <begin position="139"/>
        <end position="160"/>
    </location>
</feature>
<feature type="transmembrane region" description="Helical" evidence="1">
    <location>
        <begin position="264"/>
        <end position="283"/>
    </location>
</feature>
<dbReference type="CDD" id="cd06174">
    <property type="entry name" value="MFS"/>
    <property type="match status" value="1"/>
</dbReference>
<dbReference type="Pfam" id="PF07690">
    <property type="entry name" value="MFS_1"/>
    <property type="match status" value="1"/>
</dbReference>
<feature type="transmembrane region" description="Helical" evidence="1">
    <location>
        <begin position="355"/>
        <end position="376"/>
    </location>
</feature>
<dbReference type="InterPro" id="IPR036259">
    <property type="entry name" value="MFS_trans_sf"/>
</dbReference>